<accession>A0A9D2NK58</accession>
<evidence type="ECO:0000313" key="2">
    <source>
        <dbReference type="Proteomes" id="UP000823890"/>
    </source>
</evidence>
<reference evidence="1" key="1">
    <citation type="journal article" date="2021" name="PeerJ">
        <title>Extensive microbial diversity within the chicken gut microbiome revealed by metagenomics and culture.</title>
        <authorList>
            <person name="Gilroy R."/>
            <person name="Ravi A."/>
            <person name="Getino M."/>
            <person name="Pursley I."/>
            <person name="Horton D.L."/>
            <person name="Alikhan N.F."/>
            <person name="Baker D."/>
            <person name="Gharbi K."/>
            <person name="Hall N."/>
            <person name="Watson M."/>
            <person name="Adriaenssens E.M."/>
            <person name="Foster-Nyarko E."/>
            <person name="Jarju S."/>
            <person name="Secka A."/>
            <person name="Antonio M."/>
            <person name="Oren A."/>
            <person name="Chaudhuri R.R."/>
            <person name="La Ragione R."/>
            <person name="Hildebrand F."/>
            <person name="Pallen M.J."/>
        </authorList>
    </citation>
    <scope>NUCLEOTIDE SEQUENCE</scope>
    <source>
        <strain evidence="1">ChiW19-954</strain>
    </source>
</reference>
<proteinExistence type="predicted"/>
<protein>
    <submittedName>
        <fullName evidence="1">Uncharacterized protein</fullName>
    </submittedName>
</protein>
<dbReference type="AlphaFoldDB" id="A0A9D2NK58"/>
<name>A0A9D2NK58_9FIRM</name>
<dbReference type="EMBL" id="DWWO01000043">
    <property type="protein sequence ID" value="HJC33692.1"/>
    <property type="molecule type" value="Genomic_DNA"/>
</dbReference>
<evidence type="ECO:0000313" key="1">
    <source>
        <dbReference type="EMBL" id="HJC33692.1"/>
    </source>
</evidence>
<comment type="caution">
    <text evidence="1">The sequence shown here is derived from an EMBL/GenBank/DDBJ whole genome shotgun (WGS) entry which is preliminary data.</text>
</comment>
<sequence length="71" mass="8174">MEQNEYNLISFQSEAYTDHARLSIQPEPDTVIRVFMAYKPLDHYQEIPEQSLSAPERSGFTVVEWGGSELP</sequence>
<gene>
    <name evidence="1" type="ORF">H9758_03765</name>
</gene>
<reference evidence="1" key="2">
    <citation type="submission" date="2021-04" db="EMBL/GenBank/DDBJ databases">
        <authorList>
            <person name="Gilroy R."/>
        </authorList>
    </citation>
    <scope>NUCLEOTIDE SEQUENCE</scope>
    <source>
        <strain evidence="1">ChiW19-954</strain>
    </source>
</reference>
<dbReference type="Proteomes" id="UP000823890">
    <property type="component" value="Unassembled WGS sequence"/>
</dbReference>
<organism evidence="1 2">
    <name type="scientific">Candidatus Mediterraneibacter faecipullorum</name>
    <dbReference type="NCBI Taxonomy" id="2838670"/>
    <lineage>
        <taxon>Bacteria</taxon>
        <taxon>Bacillati</taxon>
        <taxon>Bacillota</taxon>
        <taxon>Clostridia</taxon>
        <taxon>Lachnospirales</taxon>
        <taxon>Lachnospiraceae</taxon>
        <taxon>Mediterraneibacter</taxon>
    </lineage>
</organism>